<protein>
    <recommendedName>
        <fullName evidence="3">F-box domain-containing protein</fullName>
    </recommendedName>
</protein>
<accession>A0ABD2KG88</accession>
<keyword evidence="2" id="KW-1185">Reference proteome</keyword>
<dbReference type="Proteomes" id="UP001620645">
    <property type="component" value="Unassembled WGS sequence"/>
</dbReference>
<name>A0ABD2KG88_HETSC</name>
<dbReference type="EMBL" id="JBICCN010000026">
    <property type="protein sequence ID" value="KAL3101916.1"/>
    <property type="molecule type" value="Genomic_DNA"/>
</dbReference>
<proteinExistence type="predicted"/>
<evidence type="ECO:0000313" key="1">
    <source>
        <dbReference type="EMBL" id="KAL3101916.1"/>
    </source>
</evidence>
<sequence length="587" mass="67881">MAYFKQIRPTQVGVITRHNIDYLCAKVVAILSEHDLDYPKLFEEMNEPLFQALTNGLGRELYVQLRVVISKHLQKMHQNLIALFLDGHESGDKLFNSLFRQWSDFSERLVILRQILLNLESVLESSVGEESLVVFAWRTYRSILMDNNNSVIVPKLLLNIIETPTEISKEEQKVFVVDGGDQQNDEETQTEQKRSVFRRSLFSNDTLYDFLRCVDTATLGLSVALCCRRFANFADFILRRRAHSNCALMLFDGQNQMLCAKSKAQSSDNVFAIRLWDSAKANIRGRGFERRIYANGMTLYKVIDQWFCNPIEQKALELSEFEVPEWITGIRFLYLLDVVSPHVLSFLRQISPMLEKCCLKFELTSFWSKLHSSGQLLPFLSLFNPLTFSLHLTFDDLYFHSVNRPNPYFFKLPFWAIFQGIFFPNCHDLSIPICLLSSREIGVDVALWLHNKRSDTESPSRIVLSDYQKGLNSMGKSFGQGLNAMIGLIKERFAEDLERRHFIVESPFKLVNSWDERFLTNGNGECLLISPNRIVRCFNGNEHAKFEQFHKHLAEGAAEKEPTATVQFGTNDSVRWLKEVMAKMQRK</sequence>
<organism evidence="1 2">
    <name type="scientific">Heterodera schachtii</name>
    <name type="common">Sugarbeet cyst nematode worm</name>
    <name type="synonym">Tylenchus schachtii</name>
    <dbReference type="NCBI Taxonomy" id="97005"/>
    <lineage>
        <taxon>Eukaryota</taxon>
        <taxon>Metazoa</taxon>
        <taxon>Ecdysozoa</taxon>
        <taxon>Nematoda</taxon>
        <taxon>Chromadorea</taxon>
        <taxon>Rhabditida</taxon>
        <taxon>Tylenchina</taxon>
        <taxon>Tylenchomorpha</taxon>
        <taxon>Tylenchoidea</taxon>
        <taxon>Heteroderidae</taxon>
        <taxon>Heteroderinae</taxon>
        <taxon>Heterodera</taxon>
    </lineage>
</organism>
<dbReference type="AlphaFoldDB" id="A0ABD2KG88"/>
<reference evidence="1 2" key="1">
    <citation type="submission" date="2024-10" db="EMBL/GenBank/DDBJ databases">
        <authorList>
            <person name="Kim D."/>
        </authorList>
    </citation>
    <scope>NUCLEOTIDE SEQUENCE [LARGE SCALE GENOMIC DNA]</scope>
    <source>
        <strain evidence="1">Taebaek</strain>
    </source>
</reference>
<gene>
    <name evidence="1" type="ORF">niasHS_003325</name>
</gene>
<dbReference type="Gene3D" id="1.20.1310.10">
    <property type="entry name" value="Cullin Repeats"/>
    <property type="match status" value="1"/>
</dbReference>
<dbReference type="InterPro" id="IPR016159">
    <property type="entry name" value="Cullin_repeat-like_dom_sf"/>
</dbReference>
<evidence type="ECO:0008006" key="3">
    <source>
        <dbReference type="Google" id="ProtNLM"/>
    </source>
</evidence>
<dbReference type="SUPFAM" id="SSF74788">
    <property type="entry name" value="Cullin repeat-like"/>
    <property type="match status" value="1"/>
</dbReference>
<evidence type="ECO:0000313" key="2">
    <source>
        <dbReference type="Proteomes" id="UP001620645"/>
    </source>
</evidence>
<comment type="caution">
    <text evidence="1">The sequence shown here is derived from an EMBL/GenBank/DDBJ whole genome shotgun (WGS) entry which is preliminary data.</text>
</comment>